<evidence type="ECO:0000313" key="3">
    <source>
        <dbReference type="EMBL" id="ECH0896823.1"/>
    </source>
</evidence>
<dbReference type="AlphaFoldDB" id="A0A5I0MRB1"/>
<protein>
    <submittedName>
        <fullName evidence="3">Phage tail protein</fullName>
    </submittedName>
</protein>
<dbReference type="InterPro" id="IPR020287">
    <property type="entry name" value="Tail_sheath_C"/>
</dbReference>
<name>A0A5I0MRB1_SALET</name>
<evidence type="ECO:0000259" key="2">
    <source>
        <dbReference type="Pfam" id="PF17482"/>
    </source>
</evidence>
<comment type="caution">
    <text evidence="3">The sequence shown here is derived from an EMBL/GenBank/DDBJ whole genome shotgun (WGS) entry which is preliminary data.</text>
</comment>
<dbReference type="InterPro" id="IPR007067">
    <property type="entry name" value="Tail_sheath"/>
</dbReference>
<proteinExistence type="inferred from homology"/>
<gene>
    <name evidence="3" type="ORF">FPD99_22995</name>
</gene>
<dbReference type="Pfam" id="PF17482">
    <property type="entry name" value="Phage_sheath_1C"/>
    <property type="match status" value="1"/>
</dbReference>
<dbReference type="PIRSF" id="PIRSF007349">
    <property type="entry name" value="Tsp_L"/>
    <property type="match status" value="1"/>
</dbReference>
<dbReference type="EMBL" id="AAIQMM010000029">
    <property type="protein sequence ID" value="ECH0896823.1"/>
    <property type="molecule type" value="Genomic_DNA"/>
</dbReference>
<comment type="similarity">
    <text evidence="1">Belongs to the myoviridae tail sheath protein family.</text>
</comment>
<feature type="domain" description="Tail sheath protein C-terminal" evidence="2">
    <location>
        <begin position="378"/>
        <end position="479"/>
    </location>
</feature>
<sequence>MSDIISASTRVPGTYVGFDFSRAGRALAAGNWSVVILGQRLASGTVPALTPTDIYSPDEAAACFGRGSQAHRMVARAINANNTISLSVCALDDDAAAVAATGHVILSGTASGSGQVRLRVAGTTVAVAVSTGDKSGDLQTRLVAALAASPDLPVDASPGDVVTGTDGNGTDTTTQAVILTARNKGSCGNETGLTLTITAEGITGTLAPLTGGQGDPDITPALAAIFSAGQAVVVSPYTTDTALRLLADHLDKVSGPVEQRGAVGVTGWNGTLAGGTTLTGAVNAQRITTGWHNASALPNGELAAVYAAALVSEDDPSEPVDNLALPGLDIPPQQTWPMRTEEEKALHNGLTPFRVLGTQVQIVRAISTYVKNAAGVEDATLLDITTIRTLDYIRTAWRTRMSQRFPNGGKLTAHRLRQVKSETLDVLYQLESLEMVEKVRQYQDQVTVLPNKQDDTRADVSIPASVVRGLHILTGTIYLY</sequence>
<accession>A0A5I0MRB1</accession>
<evidence type="ECO:0000256" key="1">
    <source>
        <dbReference type="ARBA" id="ARBA00008005"/>
    </source>
</evidence>
<reference evidence="3" key="1">
    <citation type="submission" date="2019-07" db="EMBL/GenBank/DDBJ databases">
        <authorList>
            <person name="Ashton P.M."/>
            <person name="Dallman T."/>
            <person name="Nair S."/>
            <person name="De Pinna E."/>
            <person name="Peters T."/>
            <person name="Grant K."/>
        </authorList>
    </citation>
    <scope>NUCLEOTIDE SEQUENCE</scope>
    <source>
        <strain evidence="3">773673</strain>
    </source>
</reference>
<organism evidence="3">
    <name type="scientific">Salmonella enterica subsp. enterica serovar Glostrup</name>
    <dbReference type="NCBI Taxonomy" id="1151180"/>
    <lineage>
        <taxon>Bacteria</taxon>
        <taxon>Pseudomonadati</taxon>
        <taxon>Pseudomonadota</taxon>
        <taxon>Gammaproteobacteria</taxon>
        <taxon>Enterobacterales</taxon>
        <taxon>Enterobacteriaceae</taxon>
        <taxon>Salmonella</taxon>
    </lineage>
</organism>